<reference evidence="1" key="1">
    <citation type="submission" date="2018-10" db="EMBL/GenBank/DDBJ databases">
        <title>Acidithiobacillus sulfuriphilus sp. nov.: an extremely acidophilic sulfur-oxidizing chemolithotroph isolated from a neutral pH environment.</title>
        <authorList>
            <person name="Falagan C."/>
            <person name="Moya-Beltran A."/>
            <person name="Quatrini R."/>
            <person name="Johnson D.B."/>
        </authorList>
    </citation>
    <scope>NUCLEOTIDE SEQUENCE [LARGE SCALE GENOMIC DNA]</scope>
    <source>
        <strain evidence="1">CJ-2</strain>
    </source>
</reference>
<sequence>MNMPFYQRHLFFCINRREGGEQACNNGGLAESMFHTAKKHAKDLGIQGPGKVRVNRSGCLGRCSEGPVAVVYPDGVWYTYVDADDVREIVESHLRDGVPVARLRL</sequence>
<comment type="caution">
    <text evidence="1">The sequence shown here is derived from an EMBL/GenBank/DDBJ whole genome shotgun (WGS) entry which is preliminary data.</text>
</comment>
<dbReference type="CDD" id="cd02980">
    <property type="entry name" value="TRX_Fd_family"/>
    <property type="match status" value="1"/>
</dbReference>
<dbReference type="RefSeq" id="WP_123103246.1">
    <property type="nucleotide sequence ID" value="NZ_CP127527.1"/>
</dbReference>
<name>A0A3M8R820_9PROT</name>
<dbReference type="AlphaFoldDB" id="A0A3M8R820"/>
<dbReference type="OrthoDB" id="9800597at2"/>
<dbReference type="Gene3D" id="3.40.30.10">
    <property type="entry name" value="Glutaredoxin"/>
    <property type="match status" value="1"/>
</dbReference>
<proteinExistence type="predicted"/>
<organism evidence="1">
    <name type="scientific">Acidithiobacillus sulfuriphilus</name>
    <dbReference type="NCBI Taxonomy" id="1867749"/>
    <lineage>
        <taxon>Bacteria</taxon>
        <taxon>Pseudomonadati</taxon>
        <taxon>Pseudomonadota</taxon>
        <taxon>Acidithiobacillia</taxon>
        <taxon>Acidithiobacillales</taxon>
        <taxon>Acidithiobacillaceae</taxon>
        <taxon>Acidithiobacillus</taxon>
    </lineage>
</organism>
<dbReference type="EMBL" id="RIZI01000154">
    <property type="protein sequence ID" value="RNF63772.1"/>
    <property type="molecule type" value="Genomic_DNA"/>
</dbReference>
<gene>
    <name evidence="1" type="ORF">EC580_06225</name>
</gene>
<dbReference type="SUPFAM" id="SSF52833">
    <property type="entry name" value="Thioredoxin-like"/>
    <property type="match status" value="1"/>
</dbReference>
<protein>
    <submittedName>
        <fullName evidence="1">(2Fe-2S) ferredoxin domain-containing protein</fullName>
    </submittedName>
</protein>
<dbReference type="InterPro" id="IPR036249">
    <property type="entry name" value="Thioredoxin-like_sf"/>
</dbReference>
<evidence type="ECO:0000313" key="1">
    <source>
        <dbReference type="EMBL" id="RNF63772.1"/>
    </source>
</evidence>
<accession>A0A3M8R820</accession>